<keyword evidence="1" id="KW-1133">Transmembrane helix</keyword>
<evidence type="ECO:0000256" key="1">
    <source>
        <dbReference type="SAM" id="Phobius"/>
    </source>
</evidence>
<evidence type="ECO:0000313" key="3">
    <source>
        <dbReference type="Proteomes" id="UP000619244"/>
    </source>
</evidence>
<protein>
    <submittedName>
        <fullName evidence="2">Uncharacterized protein</fullName>
    </submittedName>
</protein>
<dbReference type="EMBL" id="BMVU01000007">
    <property type="protein sequence ID" value="GGX67691.1"/>
    <property type="molecule type" value="Genomic_DNA"/>
</dbReference>
<proteinExistence type="predicted"/>
<reference evidence="2" key="2">
    <citation type="submission" date="2020-09" db="EMBL/GenBank/DDBJ databases">
        <authorList>
            <person name="Sun Q."/>
            <person name="Ohkuma M."/>
        </authorList>
    </citation>
    <scope>NUCLEOTIDE SEQUENCE</scope>
    <source>
        <strain evidence="2">JCM 4790</strain>
    </source>
</reference>
<organism evidence="2 3">
    <name type="scientific">Streptomyces minutiscleroticus</name>
    <dbReference type="NCBI Taxonomy" id="68238"/>
    <lineage>
        <taxon>Bacteria</taxon>
        <taxon>Bacillati</taxon>
        <taxon>Actinomycetota</taxon>
        <taxon>Actinomycetes</taxon>
        <taxon>Kitasatosporales</taxon>
        <taxon>Streptomycetaceae</taxon>
        <taxon>Streptomyces</taxon>
    </lineage>
</organism>
<evidence type="ECO:0000313" key="2">
    <source>
        <dbReference type="EMBL" id="GGX67691.1"/>
    </source>
</evidence>
<dbReference type="AlphaFoldDB" id="A0A918KLK5"/>
<keyword evidence="1" id="KW-0472">Membrane</keyword>
<dbReference type="Proteomes" id="UP000619244">
    <property type="component" value="Unassembled WGS sequence"/>
</dbReference>
<name>A0A918KLK5_9ACTN</name>
<reference evidence="2" key="1">
    <citation type="journal article" date="2014" name="Int. J. Syst. Evol. Microbiol.">
        <title>Complete genome sequence of Corynebacterium casei LMG S-19264T (=DSM 44701T), isolated from a smear-ripened cheese.</title>
        <authorList>
            <consortium name="US DOE Joint Genome Institute (JGI-PGF)"/>
            <person name="Walter F."/>
            <person name="Albersmeier A."/>
            <person name="Kalinowski J."/>
            <person name="Ruckert C."/>
        </authorList>
    </citation>
    <scope>NUCLEOTIDE SEQUENCE</scope>
    <source>
        <strain evidence="2">JCM 4790</strain>
    </source>
</reference>
<keyword evidence="1" id="KW-0812">Transmembrane</keyword>
<comment type="caution">
    <text evidence="2">The sequence shown here is derived from an EMBL/GenBank/DDBJ whole genome shotgun (WGS) entry which is preliminary data.</text>
</comment>
<accession>A0A918KLK5</accession>
<feature type="transmembrane region" description="Helical" evidence="1">
    <location>
        <begin position="133"/>
        <end position="153"/>
    </location>
</feature>
<feature type="transmembrane region" description="Helical" evidence="1">
    <location>
        <begin position="174"/>
        <end position="195"/>
    </location>
</feature>
<gene>
    <name evidence="2" type="ORF">GCM10010358_22610</name>
</gene>
<feature type="transmembrane region" description="Helical" evidence="1">
    <location>
        <begin position="71"/>
        <end position="89"/>
    </location>
</feature>
<dbReference type="RefSeq" id="WP_190190071.1">
    <property type="nucleotide sequence ID" value="NZ_BMVU01000007.1"/>
</dbReference>
<sequence length="584" mass="63674">MDDEPSTRRGGRTEATRLLCAGTHLDAVFRRRVIDELVGHAERPVAPQFGADVLPVLAHALHARREEVRTALLLLAVWAGFLAADAVMARDALEDAYGGDAGLSLGDVLLLPLRPDGPGPALPFGDVVPGRWAVSYALVALLLWSARTVSGRGTDTAVLRRVTLPAPLAWVRRYFGQLFTAAVWVLALRYWWFALHAVTDTPYPVLFPLLLATVVWRHRSVRQGTLRATLARRAFAAAEQPALPARYARLRERIRREQDASLTLYDVNRPFIGAGTPRKPWSVVLELQPRNQPEKSLAAVPGQRPPGAALLTARQIIDMIEPRLRDLRASAGDGVRDRLRALEVEEFVYLPAGVGRDEPLGPGDGSGAGVYGREQVERHLAEAAGEGGEARRHFLRVRVGAWDEQVVVSLLVRVHTQGGMLVLEVVPHVLGPVVPAFREVDALVEGEPAGPLREAVRALVDGPSAGVSLGVAALGTLRSVLRVWQDRPERAAPDAPAVSLRELASTQELSLFQEMDVTRYIRTLQDRIGEGVRDALHAHGYRTDRLEQHITTIHNSGVYIEEMSGGAVATGTHGQATHTERSTS</sequence>
<keyword evidence="3" id="KW-1185">Reference proteome</keyword>